<organism evidence="2 3">
    <name type="scientific">candidate division GN15 bacterium</name>
    <dbReference type="NCBI Taxonomy" id="2072418"/>
    <lineage>
        <taxon>Bacteria</taxon>
        <taxon>candidate division GN15</taxon>
    </lineage>
</organism>
<dbReference type="AlphaFoldDB" id="A0A855XDE8"/>
<dbReference type="Proteomes" id="UP000250918">
    <property type="component" value="Unassembled WGS sequence"/>
</dbReference>
<evidence type="ECO:0000313" key="3">
    <source>
        <dbReference type="Proteomes" id="UP000250918"/>
    </source>
</evidence>
<feature type="compositionally biased region" description="Polar residues" evidence="1">
    <location>
        <begin position="107"/>
        <end position="120"/>
    </location>
</feature>
<evidence type="ECO:0000256" key="1">
    <source>
        <dbReference type="SAM" id="MobiDB-lite"/>
    </source>
</evidence>
<gene>
    <name evidence="2" type="ORF">C3F09_00310</name>
</gene>
<feature type="region of interest" description="Disordered" evidence="1">
    <location>
        <begin position="99"/>
        <end position="120"/>
    </location>
</feature>
<proteinExistence type="predicted"/>
<reference evidence="2 3" key="1">
    <citation type="journal article" date="2018" name="ISME J.">
        <title>A methanotrophic archaeon couples anaerobic oxidation of methane to Fe(III) reduction.</title>
        <authorList>
            <person name="Cai C."/>
            <person name="Leu A.O."/>
            <person name="Xie G.J."/>
            <person name="Guo J."/>
            <person name="Feng Y."/>
            <person name="Zhao J.X."/>
            <person name="Tyson G.W."/>
            <person name="Yuan Z."/>
            <person name="Hu S."/>
        </authorList>
    </citation>
    <scope>NUCLEOTIDE SEQUENCE [LARGE SCALE GENOMIC DNA]</scope>
    <source>
        <strain evidence="2">FeB_12</strain>
    </source>
</reference>
<sequence length="180" mass="19947">MKKIVIGFLLIVALIAVSYYNATRSDSRAKKEYQGGYDKGAHEAAIQKSRADSLDNALKQEKSQFDDSLQILALAHDNVVDSLNRTIASKDKEIAAARAASRKQTTRKSNGPTQGKVTSSGVTHAQILDYYRRKLGELPADLSPYERTVAVAEIRDQTSRKFSISAQDFQKIRDANKLTE</sequence>
<accession>A0A855XDE8</accession>
<dbReference type="EMBL" id="PQAP01000001">
    <property type="protein sequence ID" value="PWB76446.1"/>
    <property type="molecule type" value="Genomic_DNA"/>
</dbReference>
<comment type="caution">
    <text evidence="2">The sequence shown here is derived from an EMBL/GenBank/DDBJ whole genome shotgun (WGS) entry which is preliminary data.</text>
</comment>
<evidence type="ECO:0000313" key="2">
    <source>
        <dbReference type="EMBL" id="PWB76446.1"/>
    </source>
</evidence>
<protein>
    <submittedName>
        <fullName evidence="2">Uncharacterized protein</fullName>
    </submittedName>
</protein>
<name>A0A855XDE8_9BACT</name>